<organism evidence="1 2">
    <name type="scientific">Corallococcus macrosporus</name>
    <dbReference type="NCBI Taxonomy" id="35"/>
    <lineage>
        <taxon>Bacteria</taxon>
        <taxon>Pseudomonadati</taxon>
        <taxon>Myxococcota</taxon>
        <taxon>Myxococcia</taxon>
        <taxon>Myxococcales</taxon>
        <taxon>Cystobacterineae</taxon>
        <taxon>Myxococcaceae</taxon>
        <taxon>Corallococcus</taxon>
    </lineage>
</organism>
<dbReference type="InterPro" id="IPR021815">
    <property type="entry name" value="TsiV"/>
</dbReference>
<accession>A0ABS3DNY8</accession>
<comment type="caution">
    <text evidence="1">The sequence shown here is derived from an EMBL/GenBank/DDBJ whole genome shotgun (WGS) entry which is preliminary data.</text>
</comment>
<name>A0ABS3DNY8_9BACT</name>
<dbReference type="Proteomes" id="UP000664052">
    <property type="component" value="Unassembled WGS sequence"/>
</dbReference>
<sequence>MGIEGESVVFMREGVSIAFYMSAPHDEFAPALLRSLERYRRAIEPQHLHWYWNCYTGDWPELDSGGEADLRKRILGSSCFIEVTELAHSATGVAFRYHGRGRGSVGFRQDYPESACTAEFRLPTEFLDERGPEWIRTLAIDLGRELPWNSGHAGLSLETHVWPKTLTPRLREVTRRHPGFDLNQLDRLALYLGSKVRAPAWLTFLGPPVLNELGGAEGLRSRLHSPSTQVEALSPDRAVVSLGPAPEAGDLEAGDTLPAYRELARVLEPWLYAHKGAWGDFTEAEVRQWERRFL</sequence>
<reference evidence="1 2" key="1">
    <citation type="submission" date="2021-02" db="EMBL/GenBank/DDBJ databases">
        <title>De Novo genome assembly of isolated myxobacteria.</title>
        <authorList>
            <person name="Stevens D.C."/>
        </authorList>
    </citation>
    <scope>NUCLEOTIDE SEQUENCE [LARGE SCALE GENOMIC DNA]</scope>
    <source>
        <strain evidence="1 2">ATCC 29039</strain>
    </source>
</reference>
<dbReference type="Pfam" id="PF11876">
    <property type="entry name" value="TsiV"/>
    <property type="match status" value="1"/>
</dbReference>
<keyword evidence="2" id="KW-1185">Reference proteome</keyword>
<evidence type="ECO:0000313" key="2">
    <source>
        <dbReference type="Proteomes" id="UP000664052"/>
    </source>
</evidence>
<protein>
    <submittedName>
        <fullName evidence="1">DUF3396 domain-containing protein</fullName>
    </submittedName>
</protein>
<proteinExistence type="predicted"/>
<evidence type="ECO:0000313" key="1">
    <source>
        <dbReference type="EMBL" id="MBN8233041.1"/>
    </source>
</evidence>
<gene>
    <name evidence="1" type="ORF">JYK02_36560</name>
</gene>
<dbReference type="EMBL" id="JAFIMU010000017">
    <property type="protein sequence ID" value="MBN8233041.1"/>
    <property type="molecule type" value="Genomic_DNA"/>
</dbReference>